<evidence type="ECO:0000259" key="6">
    <source>
        <dbReference type="Pfam" id="PF14322"/>
    </source>
</evidence>
<comment type="caution">
    <text evidence="7">The sequence shown here is derived from an EMBL/GenBank/DDBJ whole genome shotgun (WGS) entry which is preliminary data.</text>
</comment>
<comment type="subcellular location">
    <subcellularLocation>
        <location evidence="1">Cell outer membrane</location>
    </subcellularLocation>
</comment>
<sequence length="500" mass="55521">MKRILIYSSILFASVTGVGCKKMLDQPVQGAYEADKFFNSDVNANLAVNDAYPALLFTDGGSNAIWVLGDVASDDAVKGGLPGDQADFDNVDNFNILPSNSAVEAVWRRYYDGIFKCNVALSGVPDVNTMVSDSVKKSVTGQAKFLRAYYYFLLTSCYGNIPLHLKVETVEETQQPAAPQADVYAQIEADLTDASGKLPLAWDAANNGRPTKGAALALLAKVYLFEQKWQQASSTAQSVRDLNIYSLTNLFTDNFNQNKKLNTEAVFSVWHQTASSQSFLGNNLNQWFAPRGSLNGYGFFNPTQSLVDNFEKTTGGVVDPRLDYTIARFGHPYYDVDYDSSWSTTGYMSKKQIQPLSEIPATIKGDGNLNYEAIRFSDVLLIQAEALNEQGLGAQALAPLNMVRKRARESYLYDNTLPDFGTVPDGLLPDVVVTDQGQLRDIIRKERRSELALEFHRYFDVIRYGSAYANSALSDKPAFNYDQDKFFPIPQSERDTNKKL</sequence>
<dbReference type="Pfam" id="PF07980">
    <property type="entry name" value="SusD_RagB"/>
    <property type="match status" value="1"/>
</dbReference>
<gene>
    <name evidence="7" type="ORF">KTO63_05245</name>
</gene>
<dbReference type="EMBL" id="JAHSPG010000002">
    <property type="protein sequence ID" value="MBV4356546.1"/>
    <property type="molecule type" value="Genomic_DNA"/>
</dbReference>
<dbReference type="InterPro" id="IPR033985">
    <property type="entry name" value="SusD-like_N"/>
</dbReference>
<dbReference type="PROSITE" id="PS51257">
    <property type="entry name" value="PROKAR_LIPOPROTEIN"/>
    <property type="match status" value="1"/>
</dbReference>
<evidence type="ECO:0000256" key="2">
    <source>
        <dbReference type="ARBA" id="ARBA00022729"/>
    </source>
</evidence>
<dbReference type="CDD" id="cd08977">
    <property type="entry name" value="SusD"/>
    <property type="match status" value="1"/>
</dbReference>
<keyword evidence="3" id="KW-0472">Membrane</keyword>
<reference evidence="7" key="1">
    <citation type="submission" date="2021-06" db="EMBL/GenBank/DDBJ databases">
        <authorList>
            <person name="Huq M.A."/>
        </authorList>
    </citation>
    <scope>NUCLEOTIDE SEQUENCE</scope>
    <source>
        <strain evidence="7">MAH-26</strain>
    </source>
</reference>
<evidence type="ECO:0000256" key="3">
    <source>
        <dbReference type="ARBA" id="ARBA00023136"/>
    </source>
</evidence>
<evidence type="ECO:0000313" key="7">
    <source>
        <dbReference type="EMBL" id="MBV4356546.1"/>
    </source>
</evidence>
<dbReference type="Proteomes" id="UP000812270">
    <property type="component" value="Unassembled WGS sequence"/>
</dbReference>
<keyword evidence="4" id="KW-0998">Cell outer membrane</keyword>
<name>A0A9E2S6D5_9BACT</name>
<dbReference type="RefSeq" id="WP_217790175.1">
    <property type="nucleotide sequence ID" value="NZ_JAHSPG010000002.1"/>
</dbReference>
<evidence type="ECO:0000256" key="4">
    <source>
        <dbReference type="ARBA" id="ARBA00023237"/>
    </source>
</evidence>
<evidence type="ECO:0000259" key="5">
    <source>
        <dbReference type="Pfam" id="PF07980"/>
    </source>
</evidence>
<accession>A0A9E2S6D5</accession>
<dbReference type="AlphaFoldDB" id="A0A9E2S6D5"/>
<dbReference type="Pfam" id="PF14322">
    <property type="entry name" value="SusD-like_3"/>
    <property type="match status" value="1"/>
</dbReference>
<keyword evidence="8" id="KW-1185">Reference proteome</keyword>
<keyword evidence="2" id="KW-0732">Signal</keyword>
<dbReference type="GO" id="GO:0009279">
    <property type="term" value="C:cell outer membrane"/>
    <property type="evidence" value="ECO:0007669"/>
    <property type="project" value="UniProtKB-SubCell"/>
</dbReference>
<proteinExistence type="predicted"/>
<protein>
    <submittedName>
        <fullName evidence="7">RagB/SusD family nutrient uptake outer membrane protein</fullName>
    </submittedName>
</protein>
<feature type="domain" description="SusD-like N-terminal" evidence="6">
    <location>
        <begin position="75"/>
        <end position="224"/>
    </location>
</feature>
<organism evidence="7 8">
    <name type="scientific">Pinibacter aurantiacus</name>
    <dbReference type="NCBI Taxonomy" id="2851599"/>
    <lineage>
        <taxon>Bacteria</taxon>
        <taxon>Pseudomonadati</taxon>
        <taxon>Bacteroidota</taxon>
        <taxon>Chitinophagia</taxon>
        <taxon>Chitinophagales</taxon>
        <taxon>Chitinophagaceae</taxon>
        <taxon>Pinibacter</taxon>
    </lineage>
</organism>
<evidence type="ECO:0000256" key="1">
    <source>
        <dbReference type="ARBA" id="ARBA00004442"/>
    </source>
</evidence>
<feature type="domain" description="RagB/SusD" evidence="5">
    <location>
        <begin position="264"/>
        <end position="500"/>
    </location>
</feature>
<dbReference type="InterPro" id="IPR012944">
    <property type="entry name" value="SusD_RagB_dom"/>
</dbReference>
<evidence type="ECO:0000313" key="8">
    <source>
        <dbReference type="Proteomes" id="UP000812270"/>
    </source>
</evidence>